<dbReference type="OrthoDB" id="2561487at2759"/>
<evidence type="ECO:0000256" key="1">
    <source>
        <dbReference type="SAM" id="MobiDB-lite"/>
    </source>
</evidence>
<dbReference type="VEuPathDB" id="FungiDB:TREMEDRAFT_65498"/>
<dbReference type="Gene3D" id="2.60.120.260">
    <property type="entry name" value="Galactose-binding domain-like"/>
    <property type="match status" value="1"/>
</dbReference>
<feature type="region of interest" description="Disordered" evidence="1">
    <location>
        <begin position="167"/>
        <end position="199"/>
    </location>
</feature>
<reference evidence="3 4" key="1">
    <citation type="submission" date="2016-06" db="EMBL/GenBank/DDBJ databases">
        <title>Evolution of pathogenesis and genome organization in the Tremellales.</title>
        <authorList>
            <person name="Cuomo C."/>
            <person name="Litvintseva A."/>
            <person name="Heitman J."/>
            <person name="Chen Y."/>
            <person name="Sun S."/>
            <person name="Springer D."/>
            <person name="Dromer F."/>
            <person name="Young S."/>
            <person name="Zeng Q."/>
            <person name="Chapman S."/>
            <person name="Gujja S."/>
            <person name="Saif S."/>
            <person name="Birren B."/>
        </authorList>
    </citation>
    <scope>NUCLEOTIDE SEQUENCE [LARGE SCALE GENOMIC DNA]</scope>
    <source>
        <strain evidence="3 4">ATCC 28783</strain>
    </source>
</reference>
<dbReference type="AlphaFoldDB" id="A0A4Q1BTB0"/>
<gene>
    <name evidence="3" type="ORF">M231_01451</name>
</gene>
<dbReference type="STRING" id="5217.A0A4Q1BTB0"/>
<evidence type="ECO:0000256" key="2">
    <source>
        <dbReference type="SAM" id="Phobius"/>
    </source>
</evidence>
<comment type="caution">
    <text evidence="3">The sequence shown here is derived from an EMBL/GenBank/DDBJ whole genome shotgun (WGS) entry which is preliminary data.</text>
</comment>
<protein>
    <submittedName>
        <fullName evidence="3">Uncharacterized protein</fullName>
    </submittedName>
</protein>
<dbReference type="InParanoid" id="A0A4Q1BTB0"/>
<organism evidence="3 4">
    <name type="scientific">Tremella mesenterica</name>
    <name type="common">Jelly fungus</name>
    <dbReference type="NCBI Taxonomy" id="5217"/>
    <lineage>
        <taxon>Eukaryota</taxon>
        <taxon>Fungi</taxon>
        <taxon>Dikarya</taxon>
        <taxon>Basidiomycota</taxon>
        <taxon>Agaricomycotina</taxon>
        <taxon>Tremellomycetes</taxon>
        <taxon>Tremellales</taxon>
        <taxon>Tremellaceae</taxon>
        <taxon>Tremella</taxon>
    </lineage>
</organism>
<name>A0A4Q1BTB0_TREME</name>
<feature type="compositionally biased region" description="Low complexity" evidence="1">
    <location>
        <begin position="167"/>
        <end position="191"/>
    </location>
</feature>
<feature type="transmembrane region" description="Helical" evidence="2">
    <location>
        <begin position="268"/>
        <end position="285"/>
    </location>
</feature>
<keyword evidence="2" id="KW-0812">Transmembrane</keyword>
<proteinExistence type="predicted"/>
<dbReference type="EMBL" id="SDIL01000010">
    <property type="protein sequence ID" value="RXK41301.1"/>
    <property type="molecule type" value="Genomic_DNA"/>
</dbReference>
<accession>A0A4Q1BTB0</accession>
<dbReference type="Proteomes" id="UP000289152">
    <property type="component" value="Unassembled WGS sequence"/>
</dbReference>
<sequence>MTTTLDDTSPYFSYYGNWLTQDGPNAMDPNTLALYHNQTYHTVTAVDAYVILRWKGTGVTLYGAARSNKGNFSVSVDGGSVIVINGYSATNVVPWEMYQVANLPDTIHQVQLTNAPSWQYNTPGTAFGLDYAVVVGTPLTPGQFNSLASSSSSSTVSSTTSSSISSSACASASGSPSSSSSSSQMSSTTSSNVPSLTAITDIGTSPPSSLWTAQASQTSSSMLSSASGKGTTVLGNGNATSGPSLNPADLPASLGAFTAGASVTSQPLTVLLNALVLLVVIMCGMR</sequence>
<evidence type="ECO:0000313" key="4">
    <source>
        <dbReference type="Proteomes" id="UP000289152"/>
    </source>
</evidence>
<evidence type="ECO:0000313" key="3">
    <source>
        <dbReference type="EMBL" id="RXK41301.1"/>
    </source>
</evidence>
<keyword evidence="2" id="KW-1133">Transmembrane helix</keyword>
<keyword evidence="4" id="KW-1185">Reference proteome</keyword>
<keyword evidence="2" id="KW-0472">Membrane</keyword>